<dbReference type="HAMAP" id="MF_00105">
    <property type="entry name" value="GreA_GreB"/>
    <property type="match status" value="1"/>
</dbReference>
<evidence type="ECO:0000259" key="11">
    <source>
        <dbReference type="Pfam" id="PF03449"/>
    </source>
</evidence>
<evidence type="ECO:0000256" key="4">
    <source>
        <dbReference type="ARBA" id="ARBA00023125"/>
    </source>
</evidence>
<keyword evidence="12" id="KW-0251">Elongation factor</keyword>
<evidence type="ECO:0000256" key="2">
    <source>
        <dbReference type="ARBA" id="ARBA00013729"/>
    </source>
</evidence>
<dbReference type="GO" id="GO:0006354">
    <property type="term" value="P:DNA-templated transcription elongation"/>
    <property type="evidence" value="ECO:0007669"/>
    <property type="project" value="TreeGrafter"/>
</dbReference>
<dbReference type="InterPro" id="IPR028624">
    <property type="entry name" value="Tscrpt_elong_fac_GreA/B"/>
</dbReference>
<dbReference type="PIRSF" id="PIRSF006092">
    <property type="entry name" value="GreA_GreB"/>
    <property type="match status" value="1"/>
</dbReference>
<keyword evidence="5 8" id="KW-0804">Transcription</keyword>
<feature type="domain" description="Transcription elongation factor GreA/GreB N-terminal" evidence="11">
    <location>
        <begin position="16"/>
        <end position="86"/>
    </location>
</feature>
<dbReference type="Pfam" id="PF01272">
    <property type="entry name" value="GreA_GreB"/>
    <property type="match status" value="1"/>
</dbReference>
<dbReference type="InterPro" id="IPR022691">
    <property type="entry name" value="Tscrpt_elong_fac_GreA/B_N"/>
</dbReference>
<dbReference type="InterPro" id="IPR018151">
    <property type="entry name" value="TF_GreA/GreB_CS"/>
</dbReference>
<evidence type="ECO:0000256" key="8">
    <source>
        <dbReference type="HAMAP-Rule" id="MF_00105"/>
    </source>
</evidence>
<evidence type="ECO:0000313" key="13">
    <source>
        <dbReference type="Proteomes" id="UP000183447"/>
    </source>
</evidence>
<keyword evidence="4 8" id="KW-0238">DNA-binding</keyword>
<evidence type="ECO:0000256" key="1">
    <source>
        <dbReference type="ARBA" id="ARBA00008213"/>
    </source>
</evidence>
<dbReference type="SUPFAM" id="SSF46557">
    <property type="entry name" value="GreA transcript cleavage protein, N-terminal domain"/>
    <property type="match status" value="1"/>
</dbReference>
<sequence length="169" mass="18417">MGPRADFDMEETMDKIPMTPAGYAALQEEYRRRTSEDRPRIIEAIAEARAHGDLSENAEYSAAKEQQSLNEGRIQELEGILALADIIDVSKIAGNTVKFGATVRIVDEGSDEEKSYTLVGDQEADASNGRISISSPIARAMIGKQVGDSFEVMAPGGSRGYEILDLKYV</sequence>
<evidence type="ECO:0000313" key="12">
    <source>
        <dbReference type="EMBL" id="SFZ82284.1"/>
    </source>
</evidence>
<keyword evidence="12" id="KW-0648">Protein biosynthesis</keyword>
<dbReference type="InterPro" id="IPR023459">
    <property type="entry name" value="Tscrpt_elong_fac_GreA/B_fam"/>
</dbReference>
<dbReference type="Proteomes" id="UP000183447">
    <property type="component" value="Unassembled WGS sequence"/>
</dbReference>
<dbReference type="GO" id="GO:0003677">
    <property type="term" value="F:DNA binding"/>
    <property type="evidence" value="ECO:0007669"/>
    <property type="project" value="UniProtKB-UniRule"/>
</dbReference>
<dbReference type="EMBL" id="FPKU01000001">
    <property type="protein sequence ID" value="SFZ82284.1"/>
    <property type="molecule type" value="Genomic_DNA"/>
</dbReference>
<evidence type="ECO:0000259" key="10">
    <source>
        <dbReference type="Pfam" id="PF01272"/>
    </source>
</evidence>
<keyword evidence="13" id="KW-1185">Reference proteome</keyword>
<dbReference type="GO" id="GO:0003746">
    <property type="term" value="F:translation elongation factor activity"/>
    <property type="evidence" value="ECO:0007669"/>
    <property type="project" value="UniProtKB-KW"/>
</dbReference>
<dbReference type="InterPro" id="IPR036953">
    <property type="entry name" value="GreA/GreB_C_sf"/>
</dbReference>
<protein>
    <recommendedName>
        <fullName evidence="2 8">Transcription elongation factor GreA</fullName>
    </recommendedName>
    <alternativeName>
        <fullName evidence="7 8">Transcript cleavage factor GreA</fullName>
    </alternativeName>
</protein>
<evidence type="ECO:0000256" key="5">
    <source>
        <dbReference type="ARBA" id="ARBA00023163"/>
    </source>
</evidence>
<reference evidence="12 13" key="1">
    <citation type="submission" date="2016-11" db="EMBL/GenBank/DDBJ databases">
        <authorList>
            <person name="Jaros S."/>
            <person name="Januszkiewicz K."/>
            <person name="Wedrychowicz H."/>
        </authorList>
    </citation>
    <scope>NUCLEOTIDE SEQUENCE [LARGE SCALE GENOMIC DNA]</scope>
    <source>
        <strain evidence="12 13">ATCC 23634</strain>
    </source>
</reference>
<dbReference type="NCBIfam" id="NF001264">
    <property type="entry name" value="PRK00226.1-5"/>
    <property type="match status" value="1"/>
</dbReference>
<dbReference type="GO" id="GO:0032784">
    <property type="term" value="P:regulation of DNA-templated transcription elongation"/>
    <property type="evidence" value="ECO:0007669"/>
    <property type="project" value="UniProtKB-UniRule"/>
</dbReference>
<keyword evidence="3 8" id="KW-0805">Transcription regulation</keyword>
<dbReference type="STRING" id="665118.SAMN02983003_0987"/>
<evidence type="ECO:0000256" key="7">
    <source>
        <dbReference type="ARBA" id="ARBA00030776"/>
    </source>
</evidence>
<dbReference type="NCBIfam" id="NF001261">
    <property type="entry name" value="PRK00226.1-2"/>
    <property type="match status" value="1"/>
</dbReference>
<proteinExistence type="inferred from homology"/>
<comment type="function">
    <text evidence="6 8 9">Necessary for efficient RNA polymerase transcription elongation past template-encoded arresting sites. The arresting sites in DNA have the property of trapping a certain fraction of elongating RNA polymerases that pass through, resulting in locked ternary complexes. Cleavage of the nascent transcript by cleavage factors such as GreA or GreB allows the resumption of elongation from the new 3'terminus. GreA releases sequences of 2 to 3 nucleotides.</text>
</comment>
<dbReference type="PROSITE" id="PS00830">
    <property type="entry name" value="GREAB_2"/>
    <property type="match status" value="1"/>
</dbReference>
<evidence type="ECO:0000256" key="3">
    <source>
        <dbReference type="ARBA" id="ARBA00023015"/>
    </source>
</evidence>
<dbReference type="PANTHER" id="PTHR30437">
    <property type="entry name" value="TRANSCRIPTION ELONGATION FACTOR GREA"/>
    <property type="match status" value="1"/>
</dbReference>
<accession>A0A1K2HUS9</accession>
<dbReference type="PANTHER" id="PTHR30437:SF4">
    <property type="entry name" value="TRANSCRIPTION ELONGATION FACTOR GREA"/>
    <property type="match status" value="1"/>
</dbReference>
<evidence type="ECO:0000256" key="9">
    <source>
        <dbReference type="RuleBase" id="RU000556"/>
    </source>
</evidence>
<dbReference type="FunFam" id="3.10.50.30:FF:000001">
    <property type="entry name" value="Transcription elongation factor GreA"/>
    <property type="match status" value="1"/>
</dbReference>
<gene>
    <name evidence="8" type="primary">greA</name>
    <name evidence="12" type="ORF">SAMN02983003_0987</name>
</gene>
<organism evidence="12 13">
    <name type="scientific">Devosia enhydra</name>
    <dbReference type="NCBI Taxonomy" id="665118"/>
    <lineage>
        <taxon>Bacteria</taxon>
        <taxon>Pseudomonadati</taxon>
        <taxon>Pseudomonadota</taxon>
        <taxon>Alphaproteobacteria</taxon>
        <taxon>Hyphomicrobiales</taxon>
        <taxon>Devosiaceae</taxon>
        <taxon>Devosia</taxon>
    </lineage>
</organism>
<dbReference type="InterPro" id="IPR001437">
    <property type="entry name" value="Tscrpt_elong_fac_GreA/B_C"/>
</dbReference>
<dbReference type="AlphaFoldDB" id="A0A1K2HUS9"/>
<dbReference type="Pfam" id="PF03449">
    <property type="entry name" value="GreA_GreB_N"/>
    <property type="match status" value="1"/>
</dbReference>
<name>A0A1K2HUS9_9HYPH</name>
<dbReference type="InterPro" id="IPR006359">
    <property type="entry name" value="Tscrpt_elong_fac_GreA"/>
</dbReference>
<dbReference type="NCBIfam" id="NF001263">
    <property type="entry name" value="PRK00226.1-4"/>
    <property type="match status" value="1"/>
</dbReference>
<dbReference type="Gene3D" id="1.10.287.180">
    <property type="entry name" value="Transcription elongation factor, GreA/GreB, N-terminal domain"/>
    <property type="match status" value="1"/>
</dbReference>
<dbReference type="SUPFAM" id="SSF54534">
    <property type="entry name" value="FKBP-like"/>
    <property type="match status" value="1"/>
</dbReference>
<evidence type="ECO:0000256" key="6">
    <source>
        <dbReference type="ARBA" id="ARBA00024916"/>
    </source>
</evidence>
<feature type="domain" description="Transcription elongation factor GreA/GreB C-terminal" evidence="10">
    <location>
        <begin position="95"/>
        <end position="168"/>
    </location>
</feature>
<dbReference type="Gene3D" id="3.10.50.30">
    <property type="entry name" value="Transcription elongation factor, GreA/GreB, C-terminal domain"/>
    <property type="match status" value="1"/>
</dbReference>
<dbReference type="InterPro" id="IPR036805">
    <property type="entry name" value="Tscrpt_elong_fac_GreA/B_N_sf"/>
</dbReference>
<comment type="similarity">
    <text evidence="1 8 9">Belongs to the GreA/GreB family.</text>
</comment>
<dbReference type="FunFam" id="1.10.287.180:FF:000001">
    <property type="entry name" value="Transcription elongation factor GreA"/>
    <property type="match status" value="1"/>
</dbReference>
<dbReference type="GO" id="GO:0070063">
    <property type="term" value="F:RNA polymerase binding"/>
    <property type="evidence" value="ECO:0007669"/>
    <property type="project" value="InterPro"/>
</dbReference>
<dbReference type="NCBIfam" id="TIGR01462">
    <property type="entry name" value="greA"/>
    <property type="match status" value="1"/>
</dbReference>